<accession>A0ABY7YMQ1</accession>
<proteinExistence type="predicted"/>
<dbReference type="Proteomes" id="UP001220530">
    <property type="component" value="Chromosome"/>
</dbReference>
<protein>
    <submittedName>
        <fullName evidence="1">Uncharacterized protein</fullName>
    </submittedName>
</protein>
<name>A0ABY7YMQ1_9HYPH</name>
<dbReference type="EMBL" id="CP118246">
    <property type="protein sequence ID" value="WDR02365.1"/>
    <property type="molecule type" value="Genomic_DNA"/>
</dbReference>
<keyword evidence="2" id="KW-1185">Reference proteome</keyword>
<gene>
    <name evidence="1" type="ORF">PSQ19_17365</name>
</gene>
<sequence length="153" mass="17508">MLDVAIFESRQHFLMFFQRAFPTVRVISAGKSNSAHTHEQLFMKVAENFATGSGDDEHVNILVHRKISSALASLKSIDHLSMNRGDTVQLIRTCPVYRETRRGRLDCSGRFEKLLNFFRPEDLDTGANSGPHHQKPFRSQDIYRLANRGTRYA</sequence>
<evidence type="ECO:0000313" key="1">
    <source>
        <dbReference type="EMBL" id="WDR02365.1"/>
    </source>
</evidence>
<reference evidence="1 2" key="1">
    <citation type="submission" date="2023-02" db="EMBL/GenBank/DDBJ databases">
        <title>Devosia algicola sp. nov., isolated from the phycosphere of marine algae.</title>
        <authorList>
            <person name="Kim J.M."/>
            <person name="Lee J.K."/>
            <person name="Choi B.J."/>
            <person name="Bayburt H."/>
            <person name="Jeon C.O."/>
        </authorList>
    </citation>
    <scope>NUCLEOTIDE SEQUENCE [LARGE SCALE GENOMIC DNA]</scope>
    <source>
        <strain evidence="1 2">G20-9</strain>
    </source>
</reference>
<evidence type="ECO:0000313" key="2">
    <source>
        <dbReference type="Proteomes" id="UP001220530"/>
    </source>
</evidence>
<organism evidence="1 2">
    <name type="scientific">Devosia algicola</name>
    <dbReference type="NCBI Taxonomy" id="3026418"/>
    <lineage>
        <taxon>Bacteria</taxon>
        <taxon>Pseudomonadati</taxon>
        <taxon>Pseudomonadota</taxon>
        <taxon>Alphaproteobacteria</taxon>
        <taxon>Hyphomicrobiales</taxon>
        <taxon>Devosiaceae</taxon>
        <taxon>Devosia</taxon>
    </lineage>
</organism>